<evidence type="ECO:0000313" key="3">
    <source>
        <dbReference type="EMBL" id="KAK0709256.1"/>
    </source>
</evidence>
<proteinExistence type="predicted"/>
<feature type="region of interest" description="Disordered" evidence="1">
    <location>
        <begin position="1"/>
        <end position="22"/>
    </location>
</feature>
<name>A0AA40A4N2_9PEZI</name>
<feature type="transmembrane region" description="Helical" evidence="2">
    <location>
        <begin position="47"/>
        <end position="69"/>
    </location>
</feature>
<dbReference type="RefSeq" id="XP_060292560.1">
    <property type="nucleotide sequence ID" value="XM_060434807.1"/>
</dbReference>
<dbReference type="EMBL" id="JAUIRO010000006">
    <property type="protein sequence ID" value="KAK0709256.1"/>
    <property type="molecule type" value="Genomic_DNA"/>
</dbReference>
<evidence type="ECO:0000313" key="4">
    <source>
        <dbReference type="Proteomes" id="UP001172101"/>
    </source>
</evidence>
<accession>A0AA40A4N2</accession>
<dbReference type="GeneID" id="85318077"/>
<evidence type="ECO:0000256" key="2">
    <source>
        <dbReference type="SAM" id="Phobius"/>
    </source>
</evidence>
<dbReference type="Proteomes" id="UP001172101">
    <property type="component" value="Unassembled WGS sequence"/>
</dbReference>
<dbReference type="AlphaFoldDB" id="A0AA40A4N2"/>
<evidence type="ECO:0000256" key="1">
    <source>
        <dbReference type="SAM" id="MobiDB-lite"/>
    </source>
</evidence>
<keyword evidence="2" id="KW-1133">Transmembrane helix</keyword>
<organism evidence="3 4">
    <name type="scientific">Lasiosphaeria miniovina</name>
    <dbReference type="NCBI Taxonomy" id="1954250"/>
    <lineage>
        <taxon>Eukaryota</taxon>
        <taxon>Fungi</taxon>
        <taxon>Dikarya</taxon>
        <taxon>Ascomycota</taxon>
        <taxon>Pezizomycotina</taxon>
        <taxon>Sordariomycetes</taxon>
        <taxon>Sordariomycetidae</taxon>
        <taxon>Sordariales</taxon>
        <taxon>Lasiosphaeriaceae</taxon>
        <taxon>Lasiosphaeria</taxon>
    </lineage>
</organism>
<reference evidence="3" key="1">
    <citation type="submission" date="2023-06" db="EMBL/GenBank/DDBJ databases">
        <title>Genome-scale phylogeny and comparative genomics of the fungal order Sordariales.</title>
        <authorList>
            <consortium name="Lawrence Berkeley National Laboratory"/>
            <person name="Hensen N."/>
            <person name="Bonometti L."/>
            <person name="Westerberg I."/>
            <person name="Brannstrom I.O."/>
            <person name="Guillou S."/>
            <person name="Cros-Aarteil S."/>
            <person name="Calhoun S."/>
            <person name="Haridas S."/>
            <person name="Kuo A."/>
            <person name="Mondo S."/>
            <person name="Pangilinan J."/>
            <person name="Riley R."/>
            <person name="LaButti K."/>
            <person name="Andreopoulos B."/>
            <person name="Lipzen A."/>
            <person name="Chen C."/>
            <person name="Yanf M."/>
            <person name="Daum C."/>
            <person name="Ng V."/>
            <person name="Clum A."/>
            <person name="Steindorff A."/>
            <person name="Ohm R."/>
            <person name="Martin F."/>
            <person name="Silar P."/>
            <person name="Natvig D."/>
            <person name="Lalanne C."/>
            <person name="Gautier V."/>
            <person name="Ament-velasquez S.L."/>
            <person name="Kruys A."/>
            <person name="Hutchinson M.I."/>
            <person name="Powell A.J."/>
            <person name="Barry K."/>
            <person name="Miller A.N."/>
            <person name="Grigoriev I.V."/>
            <person name="Debuchy R."/>
            <person name="Gladieux P."/>
            <person name="Thoren M.H."/>
            <person name="Johannesson H."/>
        </authorList>
    </citation>
    <scope>NUCLEOTIDE SEQUENCE</scope>
    <source>
        <strain evidence="3">SMH2392-1A</strain>
    </source>
</reference>
<keyword evidence="4" id="KW-1185">Reference proteome</keyword>
<keyword evidence="2" id="KW-0472">Membrane</keyword>
<keyword evidence="2" id="KW-0812">Transmembrane</keyword>
<comment type="caution">
    <text evidence="3">The sequence shown here is derived from an EMBL/GenBank/DDBJ whole genome shotgun (WGS) entry which is preliminary data.</text>
</comment>
<feature type="transmembrane region" description="Helical" evidence="2">
    <location>
        <begin position="90"/>
        <end position="108"/>
    </location>
</feature>
<gene>
    <name evidence="3" type="ORF">B0T26DRAFT_399791</name>
</gene>
<protein>
    <submittedName>
        <fullName evidence="3">Uncharacterized protein</fullName>
    </submittedName>
</protein>
<sequence length="135" mass="15216">MGFEWPAKETTERSVRPPRLEKSIRRGESVNKGRRLHWSRRSNVGGVAGPSAALIMIAFHTFLGATTGGPLKHCTVFLQFRIQRRKRFHVLQYITYSVLVLVCAWAVVSGTAQDPSSGSHEWRQGDGLYALHREV</sequence>